<feature type="transmembrane region" description="Helical" evidence="2">
    <location>
        <begin position="16"/>
        <end position="34"/>
    </location>
</feature>
<evidence type="ECO:0000313" key="3">
    <source>
        <dbReference type="EMBL" id="RSK30127.1"/>
    </source>
</evidence>
<comment type="caution">
    <text evidence="3">The sequence shown here is derived from an EMBL/GenBank/DDBJ whole genome shotgun (WGS) entry which is preliminary data.</text>
</comment>
<evidence type="ECO:0000313" key="4">
    <source>
        <dbReference type="Proteomes" id="UP000280066"/>
    </source>
</evidence>
<sequence>MADINIQRKKNTPSPWLILLLVLAVVGIGAYFLFRAETAPPTDVPAPAGSGIPAPPDSTTGAETGPRPSVDAVGDMATEESTPVTAEVLTAFAQGDASQPTFGREGLRLLTSALVDLADRDDLRDATIRSRRDDLTSATSRLSEAGTSLRPGYVAAALLVQAIQQKAYPELAPAAQQLTTLADNLSGRSSTAQEQQQVKDYFTTAAQLVKALNEPPQ</sequence>
<dbReference type="EMBL" id="RWIS01000010">
    <property type="protein sequence ID" value="RSK30127.1"/>
    <property type="molecule type" value="Genomic_DNA"/>
</dbReference>
<name>A0A3R9LX31_9BACT</name>
<keyword evidence="2" id="KW-0472">Membrane</keyword>
<reference evidence="3 4" key="1">
    <citation type="submission" date="2018-12" db="EMBL/GenBank/DDBJ databases">
        <authorList>
            <person name="Feng G."/>
            <person name="Zhu H."/>
        </authorList>
    </citation>
    <scope>NUCLEOTIDE SEQUENCE [LARGE SCALE GENOMIC DNA]</scope>
    <source>
        <strain evidence="3 4">9PBR-2</strain>
    </source>
</reference>
<gene>
    <name evidence="3" type="ORF">EI290_14830</name>
</gene>
<evidence type="ECO:0000256" key="1">
    <source>
        <dbReference type="SAM" id="MobiDB-lite"/>
    </source>
</evidence>
<feature type="region of interest" description="Disordered" evidence="1">
    <location>
        <begin position="43"/>
        <end position="69"/>
    </location>
</feature>
<dbReference type="OrthoDB" id="885202at2"/>
<proteinExistence type="predicted"/>
<evidence type="ECO:0000256" key="2">
    <source>
        <dbReference type="SAM" id="Phobius"/>
    </source>
</evidence>
<dbReference type="AlphaFoldDB" id="A0A3R9LX31"/>
<keyword evidence="4" id="KW-1185">Reference proteome</keyword>
<protein>
    <submittedName>
        <fullName evidence="3">Uncharacterized protein</fullName>
    </submittedName>
</protein>
<keyword evidence="2" id="KW-1133">Transmembrane helix</keyword>
<dbReference type="RefSeq" id="WP_125431995.1">
    <property type="nucleotide sequence ID" value="NZ_RWIS01000010.1"/>
</dbReference>
<organism evidence="3 4">
    <name type="scientific">Hymenobacter metallilatus</name>
    <dbReference type="NCBI Taxonomy" id="2493666"/>
    <lineage>
        <taxon>Bacteria</taxon>
        <taxon>Pseudomonadati</taxon>
        <taxon>Bacteroidota</taxon>
        <taxon>Cytophagia</taxon>
        <taxon>Cytophagales</taxon>
        <taxon>Hymenobacteraceae</taxon>
        <taxon>Hymenobacter</taxon>
    </lineage>
</organism>
<keyword evidence="2" id="KW-0812">Transmembrane</keyword>
<dbReference type="Proteomes" id="UP000280066">
    <property type="component" value="Unassembled WGS sequence"/>
</dbReference>
<accession>A0A3R9LX31</accession>